<protein>
    <recommendedName>
        <fullName evidence="2">Nucleotidyltransferase</fullName>
    </recommendedName>
</protein>
<name>A0A7C4CB85_UNCW3</name>
<evidence type="ECO:0008006" key="2">
    <source>
        <dbReference type="Google" id="ProtNLM"/>
    </source>
</evidence>
<dbReference type="EMBL" id="DSUT01000013">
    <property type="protein sequence ID" value="HGK27487.1"/>
    <property type="molecule type" value="Genomic_DNA"/>
</dbReference>
<comment type="caution">
    <text evidence="1">The sequence shown here is derived from an EMBL/GenBank/DDBJ whole genome shotgun (WGS) entry which is preliminary data.</text>
</comment>
<proteinExistence type="predicted"/>
<dbReference type="Gene3D" id="3.30.460.10">
    <property type="entry name" value="Beta Polymerase, domain 2"/>
    <property type="match status" value="1"/>
</dbReference>
<sequence length="269" mass="30476">MKETDPRLSSKPGEIRPDPDAYISSVLARYELPAGPDSPPEKAAAELSRAIRQWAGRYLVEIQFVGSYARGTRILGSTDIDILAALGPRTPMDPGKLYEHCFAWLKCHSFTPKRRRASIGLEFHGLAIDIIPAKQEWGASGDYQLFTTERQRVVRTNFTTHRKIVEKSGRQREIRALKIWRENHHLVFPSFYLELVVIDALRNRPADLLAGNVEVVLKYLRDIFPGVPIRDPANPENLVSDDLLGHERLAIGDAAGESLKQDFWNQVLW</sequence>
<accession>A0A7C4CB85</accession>
<dbReference type="InterPro" id="IPR043519">
    <property type="entry name" value="NT_sf"/>
</dbReference>
<reference evidence="1" key="1">
    <citation type="journal article" date="2020" name="mSystems">
        <title>Genome- and Community-Level Interaction Insights into Carbon Utilization and Element Cycling Functions of Hydrothermarchaeota in Hydrothermal Sediment.</title>
        <authorList>
            <person name="Zhou Z."/>
            <person name="Liu Y."/>
            <person name="Xu W."/>
            <person name="Pan J."/>
            <person name="Luo Z.H."/>
            <person name="Li M."/>
        </authorList>
    </citation>
    <scope>NUCLEOTIDE SEQUENCE [LARGE SCALE GENOMIC DNA]</scope>
    <source>
        <strain evidence="1">SpSt-488</strain>
    </source>
</reference>
<evidence type="ECO:0000313" key="1">
    <source>
        <dbReference type="EMBL" id="HGK27487.1"/>
    </source>
</evidence>
<dbReference type="SUPFAM" id="SSF81301">
    <property type="entry name" value="Nucleotidyltransferase"/>
    <property type="match status" value="1"/>
</dbReference>
<organism evidence="1">
    <name type="scientific">candidate division WOR-3 bacterium</name>
    <dbReference type="NCBI Taxonomy" id="2052148"/>
    <lineage>
        <taxon>Bacteria</taxon>
        <taxon>Bacteria division WOR-3</taxon>
    </lineage>
</organism>
<dbReference type="AlphaFoldDB" id="A0A7C4CB85"/>
<gene>
    <name evidence="1" type="ORF">ENS41_00835</name>
</gene>